<sequence length="120" mass="14172">MDFVIFFPFPLPLRLILACCRLRANPTSTFAWPRLECKELPDFLEFRRQRSNREAGEGRSSSRAFSQIKHMLTQWATPRFSTFSLYPCRSKKRHSATRPHLGSLKRPLRLPVWCRFATRS</sequence>
<organism evidence="2 3">
    <name type="scientific">Pseudomicrostroma glucosiphilum</name>
    <dbReference type="NCBI Taxonomy" id="1684307"/>
    <lineage>
        <taxon>Eukaryota</taxon>
        <taxon>Fungi</taxon>
        <taxon>Dikarya</taxon>
        <taxon>Basidiomycota</taxon>
        <taxon>Ustilaginomycotina</taxon>
        <taxon>Exobasidiomycetes</taxon>
        <taxon>Microstromatales</taxon>
        <taxon>Microstromatales incertae sedis</taxon>
        <taxon>Pseudomicrostroma</taxon>
    </lineage>
</organism>
<accession>A0A316UAA0</accession>
<feature type="chain" id="PRO_5016260428" description="Secreted protein" evidence="1">
    <location>
        <begin position="19"/>
        <end position="120"/>
    </location>
</feature>
<feature type="signal peptide" evidence="1">
    <location>
        <begin position="1"/>
        <end position="18"/>
    </location>
</feature>
<evidence type="ECO:0008006" key="4">
    <source>
        <dbReference type="Google" id="ProtNLM"/>
    </source>
</evidence>
<dbReference type="RefSeq" id="XP_025349310.1">
    <property type="nucleotide sequence ID" value="XM_025489251.1"/>
</dbReference>
<dbReference type="Proteomes" id="UP000245942">
    <property type="component" value="Unassembled WGS sequence"/>
</dbReference>
<evidence type="ECO:0000313" key="3">
    <source>
        <dbReference type="Proteomes" id="UP000245942"/>
    </source>
</evidence>
<keyword evidence="1" id="KW-0732">Signal</keyword>
<evidence type="ECO:0000256" key="1">
    <source>
        <dbReference type="SAM" id="SignalP"/>
    </source>
</evidence>
<evidence type="ECO:0000313" key="2">
    <source>
        <dbReference type="EMBL" id="PWN22150.1"/>
    </source>
</evidence>
<gene>
    <name evidence="2" type="ORF">BCV69DRAFT_134315</name>
</gene>
<reference evidence="2 3" key="1">
    <citation type="journal article" date="2018" name="Mol. Biol. Evol.">
        <title>Broad Genomic Sampling Reveals a Smut Pathogenic Ancestry of the Fungal Clade Ustilaginomycotina.</title>
        <authorList>
            <person name="Kijpornyongpan T."/>
            <person name="Mondo S.J."/>
            <person name="Barry K."/>
            <person name="Sandor L."/>
            <person name="Lee J."/>
            <person name="Lipzen A."/>
            <person name="Pangilinan J."/>
            <person name="LaButti K."/>
            <person name="Hainaut M."/>
            <person name="Henrissat B."/>
            <person name="Grigoriev I.V."/>
            <person name="Spatafora J.W."/>
            <person name="Aime M.C."/>
        </authorList>
    </citation>
    <scope>NUCLEOTIDE SEQUENCE [LARGE SCALE GENOMIC DNA]</scope>
    <source>
        <strain evidence="2 3">MCA 4718</strain>
    </source>
</reference>
<proteinExistence type="predicted"/>
<dbReference type="GeneID" id="37010985"/>
<dbReference type="AlphaFoldDB" id="A0A316UAA0"/>
<name>A0A316UAA0_9BASI</name>
<keyword evidence="3" id="KW-1185">Reference proteome</keyword>
<dbReference type="EMBL" id="KZ819323">
    <property type="protein sequence ID" value="PWN22150.1"/>
    <property type="molecule type" value="Genomic_DNA"/>
</dbReference>
<protein>
    <recommendedName>
        <fullName evidence="4">Secreted protein</fullName>
    </recommendedName>
</protein>